<dbReference type="Gene3D" id="2.40.100.20">
    <property type="match status" value="1"/>
</dbReference>
<dbReference type="Pfam" id="PF18050">
    <property type="entry name" value="Cyclophil_like2"/>
    <property type="match status" value="1"/>
</dbReference>
<comment type="caution">
    <text evidence="2">The sequence shown here is derived from an EMBL/GenBank/DDBJ whole genome shotgun (WGS) entry which is preliminary data.</text>
</comment>
<name>A0ABY3FKR3_9FLAO</name>
<evidence type="ECO:0000313" key="3">
    <source>
        <dbReference type="Proteomes" id="UP000317519"/>
    </source>
</evidence>
<reference evidence="2 3" key="1">
    <citation type="journal article" date="2015" name="Stand. Genomic Sci.">
        <title>Genomic Encyclopedia of Bacterial and Archaeal Type Strains, Phase III: the genomes of soil and plant-associated and newly described type strains.</title>
        <authorList>
            <person name="Whitman W.B."/>
            <person name="Woyke T."/>
            <person name="Klenk H.P."/>
            <person name="Zhou Y."/>
            <person name="Lilburn T.G."/>
            <person name="Beck B.J."/>
            <person name="De Vos P."/>
            <person name="Vandamme P."/>
            <person name="Eisen J.A."/>
            <person name="Garrity G."/>
            <person name="Hugenholtz P."/>
            <person name="Kyrpides N.C."/>
        </authorList>
    </citation>
    <scope>NUCLEOTIDE SEQUENCE [LARGE SCALE GENOMIC DNA]</scope>
    <source>
        <strain evidence="2 3">CGMCC 1.6847</strain>
    </source>
</reference>
<evidence type="ECO:0000313" key="2">
    <source>
        <dbReference type="EMBL" id="TWI00581.1"/>
    </source>
</evidence>
<dbReference type="SUPFAM" id="SSF50891">
    <property type="entry name" value="Cyclophilin-like"/>
    <property type="match status" value="1"/>
</dbReference>
<dbReference type="Proteomes" id="UP000317519">
    <property type="component" value="Unassembled WGS sequence"/>
</dbReference>
<organism evidence="2 3">
    <name type="scientific">Flavobacterium tiangeerense</name>
    <dbReference type="NCBI Taxonomy" id="459471"/>
    <lineage>
        <taxon>Bacteria</taxon>
        <taxon>Pseudomonadati</taxon>
        <taxon>Bacteroidota</taxon>
        <taxon>Flavobacteriia</taxon>
        <taxon>Flavobacteriales</taxon>
        <taxon>Flavobacteriaceae</taxon>
        <taxon>Flavobacterium</taxon>
    </lineage>
</organism>
<sequence>MNHSVQHKVKITIQGKIVTATLDNSKTSKDFISLLPLQLILEDYAKTEKISNLPKKLTTEDAPIGSKPLVGDIALYAPWGNLAIFYKDFHYANGLIVFGKIDTGIEIFKVPASMKAIFELLE</sequence>
<feature type="domain" description="Cyclophilin-like" evidence="1">
    <location>
        <begin position="11"/>
        <end position="107"/>
    </location>
</feature>
<accession>A0ABY3FKR3</accession>
<keyword evidence="3" id="KW-1185">Reference proteome</keyword>
<dbReference type="EMBL" id="VLKO01000004">
    <property type="protein sequence ID" value="TWI00581.1"/>
    <property type="molecule type" value="Genomic_DNA"/>
</dbReference>
<protein>
    <recommendedName>
        <fullName evidence="1">Cyclophilin-like domain-containing protein</fullName>
    </recommendedName>
</protein>
<proteinExistence type="predicted"/>
<dbReference type="InterPro" id="IPR041183">
    <property type="entry name" value="Cyclophilin-like"/>
</dbReference>
<dbReference type="InterPro" id="IPR029000">
    <property type="entry name" value="Cyclophilin-like_dom_sf"/>
</dbReference>
<dbReference type="RefSeq" id="WP_144890945.1">
    <property type="nucleotide sequence ID" value="NZ_VLKO01000004.1"/>
</dbReference>
<evidence type="ECO:0000259" key="1">
    <source>
        <dbReference type="Pfam" id="PF18050"/>
    </source>
</evidence>
<gene>
    <name evidence="2" type="ORF">IQ05_01237</name>
</gene>